<evidence type="ECO:0000256" key="3">
    <source>
        <dbReference type="ARBA" id="ARBA00022837"/>
    </source>
</evidence>
<evidence type="ECO:0000256" key="4">
    <source>
        <dbReference type="SAM" id="SignalP"/>
    </source>
</evidence>
<dbReference type="Pfam" id="PF13499">
    <property type="entry name" value="EF-hand_7"/>
    <property type="match status" value="1"/>
</dbReference>
<dbReference type="PANTHER" id="PTHR23104">
    <property type="entry name" value="MULTIPLE COAGULATION FACTOR DEFICIENCY PROTEIN 2 NEURAL STEM CELL DERIVED NEURONAL SURVIVAL PROTEIN"/>
    <property type="match status" value="1"/>
</dbReference>
<feature type="chain" id="PRO_5040667091" evidence="4">
    <location>
        <begin position="25"/>
        <end position="227"/>
    </location>
</feature>
<dbReference type="PANTHER" id="PTHR23104:SF17">
    <property type="entry name" value="EF-HAND DOMAIN-CONTAINING PROTEIN"/>
    <property type="match status" value="1"/>
</dbReference>
<dbReference type="SUPFAM" id="SSF81995">
    <property type="entry name" value="beta-sandwich domain of Sec23/24"/>
    <property type="match status" value="1"/>
</dbReference>
<dbReference type="EMBL" id="OU963866">
    <property type="protein sequence ID" value="CAH0390363.1"/>
    <property type="molecule type" value="Genomic_DNA"/>
</dbReference>
<dbReference type="OrthoDB" id="289247at2759"/>
<keyword evidence="8" id="KW-1185">Reference proteome</keyword>
<feature type="signal peptide" evidence="4">
    <location>
        <begin position="1"/>
        <end position="24"/>
    </location>
</feature>
<dbReference type="Gene3D" id="1.10.238.10">
    <property type="entry name" value="EF-hand"/>
    <property type="match status" value="1"/>
</dbReference>
<dbReference type="InterPro" id="IPR052110">
    <property type="entry name" value="MCFD2-like"/>
</dbReference>
<dbReference type="AlphaFoldDB" id="A0A0F7C8Y4"/>
<evidence type="ECO:0000313" key="6">
    <source>
        <dbReference type="EMBL" id="AKG06605.1"/>
    </source>
</evidence>
<dbReference type="SUPFAM" id="SSF47473">
    <property type="entry name" value="EF-hand"/>
    <property type="match status" value="1"/>
</dbReference>
<dbReference type="GO" id="GO:0005509">
    <property type="term" value="F:calcium ion binding"/>
    <property type="evidence" value="ECO:0007669"/>
    <property type="project" value="InterPro"/>
</dbReference>
<dbReference type="InterPro" id="IPR002048">
    <property type="entry name" value="EF_hand_dom"/>
</dbReference>
<evidence type="ECO:0000313" key="7">
    <source>
        <dbReference type="EMBL" id="CAH0390363.1"/>
    </source>
</evidence>
<dbReference type="PROSITE" id="PS00018">
    <property type="entry name" value="EF_HAND_1"/>
    <property type="match status" value="2"/>
</dbReference>
<proteinExistence type="evidence at transcript level"/>
<evidence type="ECO:0000313" key="8">
    <source>
        <dbReference type="Proteomes" id="UP001152759"/>
    </source>
</evidence>
<dbReference type="InterPro" id="IPR011992">
    <property type="entry name" value="EF-hand-dom_pair"/>
</dbReference>
<protein>
    <submittedName>
        <fullName evidence="6">Multiple coagulation factor deficiency protein 2</fullName>
    </submittedName>
</protein>
<keyword evidence="2" id="KW-0677">Repeat</keyword>
<organism evidence="6">
    <name type="scientific">Bemisia tabaci</name>
    <name type="common">Sweetpotato whitefly</name>
    <name type="synonym">Aleurodes tabaci</name>
    <dbReference type="NCBI Taxonomy" id="7038"/>
    <lineage>
        <taxon>Eukaryota</taxon>
        <taxon>Metazoa</taxon>
        <taxon>Ecdysozoa</taxon>
        <taxon>Arthropoda</taxon>
        <taxon>Hexapoda</taxon>
        <taxon>Insecta</taxon>
        <taxon>Pterygota</taxon>
        <taxon>Neoptera</taxon>
        <taxon>Paraneoptera</taxon>
        <taxon>Hemiptera</taxon>
        <taxon>Sternorrhyncha</taxon>
        <taxon>Aleyrodoidea</taxon>
        <taxon>Aleyrodidae</taxon>
        <taxon>Aleyrodinae</taxon>
        <taxon>Bemisia</taxon>
    </lineage>
</organism>
<feature type="domain" description="EF-hand" evidence="5">
    <location>
        <begin position="127"/>
        <end position="210"/>
    </location>
</feature>
<reference evidence="7" key="2">
    <citation type="submission" date="2021-12" db="EMBL/GenBank/DDBJ databases">
        <authorList>
            <person name="King R."/>
        </authorList>
    </citation>
    <scope>NUCLEOTIDE SEQUENCE</scope>
</reference>
<dbReference type="EMBL" id="KP305848">
    <property type="protein sequence ID" value="AKG06605.1"/>
    <property type="molecule type" value="mRNA"/>
</dbReference>
<name>A0A0F7C8Y4_BEMTA</name>
<dbReference type="Proteomes" id="UP001152759">
    <property type="component" value="Chromosome 5"/>
</dbReference>
<reference evidence="6" key="1">
    <citation type="submission" date="2014-12" db="EMBL/GenBank/DDBJ databases">
        <authorList>
            <person name="Hong Y."/>
        </authorList>
    </citation>
    <scope>NUCLEOTIDE SEQUENCE</scope>
</reference>
<accession>A0A0F7C8Y4</accession>
<evidence type="ECO:0000256" key="2">
    <source>
        <dbReference type="ARBA" id="ARBA00022737"/>
    </source>
</evidence>
<evidence type="ECO:0000259" key="5">
    <source>
        <dbReference type="Pfam" id="PF13499"/>
    </source>
</evidence>
<gene>
    <name evidence="7" type="ORF">BEMITA_LOCUS9093</name>
</gene>
<sequence length="227" mass="26004">MNSMSVNFLVVSLHTLSTVVFVVCHQAIPPGVNPKTYQQPQQFHQQQVPVAQQQYMQPQAQVQPQQFVHEQVPVQPIHQAPPPSGHIPQQHFPHEQHLLDAKNIQHEKDHIADHLEVPIDTSKMSEQELQFHYFKMNDADNNDKLDGCELIKSLIHWHEQGHRDPTTGTVTNPPEKVFKDEELASLIDPILSTDDANKDGYIDYPEFVHAQQKAYQQQQHQGQPGRP</sequence>
<keyword evidence="1 4" id="KW-0732">Signal</keyword>
<dbReference type="KEGG" id="btab:109037837"/>
<evidence type="ECO:0000256" key="1">
    <source>
        <dbReference type="ARBA" id="ARBA00022729"/>
    </source>
</evidence>
<keyword evidence="3" id="KW-0106">Calcium</keyword>
<dbReference type="InterPro" id="IPR018247">
    <property type="entry name" value="EF_Hand_1_Ca_BS"/>
</dbReference>